<gene>
    <name evidence="2" type="ORF">GCM10007933_34910</name>
</gene>
<reference evidence="3" key="1">
    <citation type="journal article" date="2019" name="Int. J. Syst. Evol. Microbiol.">
        <title>The Global Catalogue of Microorganisms (GCM) 10K type strain sequencing project: providing services to taxonomists for standard genome sequencing and annotation.</title>
        <authorList>
            <consortium name="The Broad Institute Genomics Platform"/>
            <consortium name="The Broad Institute Genome Sequencing Center for Infectious Disease"/>
            <person name="Wu L."/>
            <person name="Ma J."/>
        </authorList>
    </citation>
    <scope>NUCLEOTIDE SEQUENCE [LARGE SCALE GENOMIC DNA]</scope>
    <source>
        <strain evidence="3">NBRC 102407</strain>
    </source>
</reference>
<feature type="transmembrane region" description="Helical" evidence="1">
    <location>
        <begin position="29"/>
        <end position="47"/>
    </location>
</feature>
<keyword evidence="3" id="KW-1185">Reference proteome</keyword>
<dbReference type="EMBL" id="BSPX01000069">
    <property type="protein sequence ID" value="GLT24020.1"/>
    <property type="molecule type" value="Genomic_DNA"/>
</dbReference>
<evidence type="ECO:0000256" key="1">
    <source>
        <dbReference type="SAM" id="Phobius"/>
    </source>
</evidence>
<dbReference type="Pfam" id="PF10003">
    <property type="entry name" value="DUF2244"/>
    <property type="match status" value="1"/>
</dbReference>
<evidence type="ECO:0000313" key="3">
    <source>
        <dbReference type="Proteomes" id="UP001157167"/>
    </source>
</evidence>
<comment type="caution">
    <text evidence="2">The sequence shown here is derived from an EMBL/GenBank/DDBJ whole genome shotgun (WGS) entry which is preliminary data.</text>
</comment>
<dbReference type="InterPro" id="IPR019253">
    <property type="entry name" value="DUF2244_TM"/>
</dbReference>
<dbReference type="Proteomes" id="UP001157167">
    <property type="component" value="Unassembled WGS sequence"/>
</dbReference>
<keyword evidence="1" id="KW-0472">Membrane</keyword>
<feature type="transmembrane region" description="Helical" evidence="1">
    <location>
        <begin position="53"/>
        <end position="72"/>
    </location>
</feature>
<evidence type="ECO:0008006" key="4">
    <source>
        <dbReference type="Google" id="ProtNLM"/>
    </source>
</evidence>
<evidence type="ECO:0000313" key="2">
    <source>
        <dbReference type="EMBL" id="GLT24020.1"/>
    </source>
</evidence>
<keyword evidence="1" id="KW-0812">Transmembrane</keyword>
<keyword evidence="1" id="KW-1133">Transmembrane helix</keyword>
<name>A0ABQ6FI30_9RHOO</name>
<protein>
    <recommendedName>
        <fullName evidence="4">DUF2244 domain-containing protein</fullName>
    </recommendedName>
</protein>
<organism evidence="2 3">
    <name type="scientific">Zoogloea oryzae</name>
    <dbReference type="NCBI Taxonomy" id="310767"/>
    <lineage>
        <taxon>Bacteria</taxon>
        <taxon>Pseudomonadati</taxon>
        <taxon>Pseudomonadota</taxon>
        <taxon>Betaproteobacteria</taxon>
        <taxon>Rhodocyclales</taxon>
        <taxon>Zoogloeaceae</taxon>
        <taxon>Zoogloea</taxon>
    </lineage>
</organism>
<sequence>MAITTRETAGAREWIARPNRSLTPAVRRGLIGLILAASILISLGFWLAGAWLVLPFAGLELLLLFVALRAIARRDASFESIRLEGDRLTVTRHLPGCESHHSFHAGWARVSLEGERPDDPLVCIRSHGKTARVGALMTPDQRQVLAMDLRQRLQP</sequence>
<proteinExistence type="predicted"/>
<accession>A0ABQ6FI30</accession>
<dbReference type="RefSeq" id="WP_284189183.1">
    <property type="nucleotide sequence ID" value="NZ_BSPX01000069.1"/>
</dbReference>